<accession>A0A433QNL5</accession>
<dbReference type="PANTHER" id="PTHR43557:SF2">
    <property type="entry name" value="RIESKE DOMAIN-CONTAINING PROTEIN-RELATED"/>
    <property type="match status" value="1"/>
</dbReference>
<comment type="cofactor">
    <cofactor evidence="1">
        <name>FAD</name>
        <dbReference type="ChEBI" id="CHEBI:57692"/>
    </cofactor>
</comment>
<evidence type="ECO:0000313" key="7">
    <source>
        <dbReference type="Proteomes" id="UP000274822"/>
    </source>
</evidence>
<dbReference type="Gene3D" id="3.50.50.60">
    <property type="entry name" value="FAD/NAD(P)-binding domain"/>
    <property type="match status" value="1"/>
</dbReference>
<dbReference type="InterPro" id="IPR036188">
    <property type="entry name" value="FAD/NAD-bd_sf"/>
</dbReference>
<gene>
    <name evidence="6" type="ORF">BC938DRAFT_477956</name>
</gene>
<evidence type="ECO:0000256" key="1">
    <source>
        <dbReference type="ARBA" id="ARBA00001974"/>
    </source>
</evidence>
<organism evidence="6 7">
    <name type="scientific">Jimgerdemannia flammicorona</name>
    <dbReference type="NCBI Taxonomy" id="994334"/>
    <lineage>
        <taxon>Eukaryota</taxon>
        <taxon>Fungi</taxon>
        <taxon>Fungi incertae sedis</taxon>
        <taxon>Mucoromycota</taxon>
        <taxon>Mucoromycotina</taxon>
        <taxon>Endogonomycetes</taxon>
        <taxon>Endogonales</taxon>
        <taxon>Endogonaceae</taxon>
        <taxon>Jimgerdemannia</taxon>
    </lineage>
</organism>
<evidence type="ECO:0000256" key="4">
    <source>
        <dbReference type="ARBA" id="ARBA00022827"/>
    </source>
</evidence>
<protein>
    <submittedName>
        <fullName evidence="6">Uncharacterized protein</fullName>
    </submittedName>
</protein>
<proteinExistence type="inferred from homology"/>
<dbReference type="SUPFAM" id="SSF55424">
    <property type="entry name" value="FAD/NAD-linked reductases, dimerisation (C-terminal) domain"/>
    <property type="match status" value="1"/>
</dbReference>
<dbReference type="GO" id="GO:0005737">
    <property type="term" value="C:cytoplasm"/>
    <property type="evidence" value="ECO:0007669"/>
    <property type="project" value="TreeGrafter"/>
</dbReference>
<keyword evidence="5" id="KW-0560">Oxidoreductase</keyword>
<evidence type="ECO:0000256" key="3">
    <source>
        <dbReference type="ARBA" id="ARBA00022630"/>
    </source>
</evidence>
<feature type="non-terminal residue" evidence="6">
    <location>
        <position position="1"/>
    </location>
</feature>
<keyword evidence="3" id="KW-0285">Flavoprotein</keyword>
<keyword evidence="4" id="KW-0274">FAD</keyword>
<dbReference type="InterPro" id="IPR050446">
    <property type="entry name" value="FAD-oxidoreductase/Apoptosis"/>
</dbReference>
<comment type="caution">
    <text evidence="6">The sequence shown here is derived from an EMBL/GenBank/DDBJ whole genome shotgun (WGS) entry which is preliminary data.</text>
</comment>
<comment type="similarity">
    <text evidence="2">Belongs to the FAD-dependent oxidoreductase family.</text>
</comment>
<evidence type="ECO:0000313" key="6">
    <source>
        <dbReference type="EMBL" id="RUS31373.1"/>
    </source>
</evidence>
<evidence type="ECO:0000256" key="5">
    <source>
        <dbReference type="ARBA" id="ARBA00023002"/>
    </source>
</evidence>
<keyword evidence="7" id="KW-1185">Reference proteome</keyword>
<dbReference type="AlphaFoldDB" id="A0A433QNL5"/>
<name>A0A433QNL5_9FUNG</name>
<evidence type="ECO:0000256" key="2">
    <source>
        <dbReference type="ARBA" id="ARBA00006442"/>
    </source>
</evidence>
<dbReference type="Gene3D" id="3.30.390.30">
    <property type="match status" value="1"/>
</dbReference>
<reference evidence="6 7" key="1">
    <citation type="journal article" date="2018" name="New Phytol.">
        <title>Phylogenomics of Endogonaceae and evolution of mycorrhizas within Mucoromycota.</title>
        <authorList>
            <person name="Chang Y."/>
            <person name="Desiro A."/>
            <person name="Na H."/>
            <person name="Sandor L."/>
            <person name="Lipzen A."/>
            <person name="Clum A."/>
            <person name="Barry K."/>
            <person name="Grigoriev I.V."/>
            <person name="Martin F.M."/>
            <person name="Stajich J.E."/>
            <person name="Smith M.E."/>
            <person name="Bonito G."/>
            <person name="Spatafora J.W."/>
        </authorList>
    </citation>
    <scope>NUCLEOTIDE SEQUENCE [LARGE SCALE GENOMIC DNA]</scope>
    <source>
        <strain evidence="6 7">AD002</strain>
    </source>
</reference>
<dbReference type="InterPro" id="IPR016156">
    <property type="entry name" value="FAD/NAD-linked_Rdtase_dimer_sf"/>
</dbReference>
<dbReference type="EMBL" id="RBNJ01003024">
    <property type="protein sequence ID" value="RUS31373.1"/>
    <property type="molecule type" value="Genomic_DNA"/>
</dbReference>
<feature type="non-terminal residue" evidence="6">
    <location>
        <position position="159"/>
    </location>
</feature>
<dbReference type="PANTHER" id="PTHR43557">
    <property type="entry name" value="APOPTOSIS-INDUCING FACTOR 1"/>
    <property type="match status" value="1"/>
</dbReference>
<dbReference type="GO" id="GO:0016651">
    <property type="term" value="F:oxidoreductase activity, acting on NAD(P)H"/>
    <property type="evidence" value="ECO:0007669"/>
    <property type="project" value="TreeGrafter"/>
</dbReference>
<sequence>SYIVSHAITFLCISFAGDIARFHWDLTGEDLRVEHWSHAENTGRLVALNILGKKKTFDKVPYFWTVSNPFPLRRTFFVDEFAAQHGKSIRYTGYASSFDDVIIQGSTEELSFVAFYVRKYPVDGPNSRILDINFARCGEKVVAVLSLNKDPVVSHSNEL</sequence>
<dbReference type="Proteomes" id="UP000274822">
    <property type="component" value="Unassembled WGS sequence"/>
</dbReference>